<accession>A0A633DB35</accession>
<protein>
    <submittedName>
        <fullName evidence="1">Uncharacterized protein</fullName>
    </submittedName>
</protein>
<proteinExistence type="predicted"/>
<dbReference type="AlphaFoldDB" id="A0A633DB35"/>
<organism evidence="1">
    <name type="scientific">Salmonella enterica</name>
    <name type="common">Salmonella choleraesuis</name>
    <dbReference type="NCBI Taxonomy" id="28901"/>
    <lineage>
        <taxon>Bacteria</taxon>
        <taxon>Pseudomonadati</taxon>
        <taxon>Pseudomonadota</taxon>
        <taxon>Gammaproteobacteria</taxon>
        <taxon>Enterobacterales</taxon>
        <taxon>Enterobacteriaceae</taxon>
        <taxon>Salmonella</taxon>
    </lineage>
</organism>
<comment type="caution">
    <text evidence="1">The sequence shown here is derived from an EMBL/GenBank/DDBJ whole genome shotgun (WGS) entry which is preliminary data.</text>
</comment>
<sequence length="83" mass="9276">MKKFTPTDEKQLALFAAYIALVRALQANKSLDPSDLILQLEQAEHRYQIVGETGAALHLSELLIEIKRMKLCEPPSHSGDSRS</sequence>
<gene>
    <name evidence="1" type="ORF">GC469_04060</name>
</gene>
<reference evidence="1" key="1">
    <citation type="submission" date="2019-10" db="EMBL/GenBank/DDBJ databases">
        <authorList>
            <consortium name="PulseNet: The National Subtyping Network for Foodborne Disease Surveillance"/>
            <person name="Tarr C.L."/>
            <person name="Trees E."/>
            <person name="Katz L.S."/>
            <person name="Carleton-Romer H.A."/>
            <person name="Stroika S."/>
            <person name="Kucerova Z."/>
            <person name="Roache K.F."/>
            <person name="Sabol A.L."/>
            <person name="Besser J."/>
            <person name="Gerner-Smidt P."/>
        </authorList>
    </citation>
    <scope>NUCLEOTIDE SEQUENCE</scope>
    <source>
        <strain evidence="1">PNUSAS100866</strain>
    </source>
</reference>
<name>A0A633DB35_SALER</name>
<dbReference type="EMBL" id="AAMGRQ010000003">
    <property type="protein sequence ID" value="EDH1792582.1"/>
    <property type="molecule type" value="Genomic_DNA"/>
</dbReference>
<evidence type="ECO:0000313" key="1">
    <source>
        <dbReference type="EMBL" id="EDH1792582.1"/>
    </source>
</evidence>